<proteinExistence type="predicted"/>
<feature type="transmembrane region" description="Helical" evidence="1">
    <location>
        <begin position="423"/>
        <end position="443"/>
    </location>
</feature>
<gene>
    <name evidence="2" type="ORF">K6Y31_15455</name>
</gene>
<comment type="caution">
    <text evidence="2">The sequence shown here is derived from an EMBL/GenBank/DDBJ whole genome shotgun (WGS) entry which is preliminary data.</text>
</comment>
<dbReference type="Proteomes" id="UP001201273">
    <property type="component" value="Unassembled WGS sequence"/>
</dbReference>
<keyword evidence="3" id="KW-1185">Reference proteome</keyword>
<keyword evidence="1" id="KW-0812">Transmembrane</keyword>
<accession>A0ABS8WFT3</accession>
<name>A0ABS8WFT3_9GAMM</name>
<feature type="transmembrane region" description="Helical" evidence="1">
    <location>
        <begin position="358"/>
        <end position="379"/>
    </location>
</feature>
<feature type="transmembrane region" description="Helical" evidence="1">
    <location>
        <begin position="458"/>
        <end position="477"/>
    </location>
</feature>
<reference evidence="2 3" key="1">
    <citation type="journal article" date="2022" name="Environ. Microbiol. Rep.">
        <title>Eco-phylogenetic analyses reveal divergent evolution of vitamin B12 metabolism in the marine bacterial family 'Psychromonadaceae'.</title>
        <authorList>
            <person name="Jin X."/>
            <person name="Yang Y."/>
            <person name="Cao H."/>
            <person name="Gao B."/>
            <person name="Zhao Z."/>
        </authorList>
    </citation>
    <scope>NUCLEOTIDE SEQUENCE [LARGE SCALE GENOMIC DNA]</scope>
    <source>
        <strain evidence="2 3">MKS20</strain>
    </source>
</reference>
<evidence type="ECO:0000313" key="2">
    <source>
        <dbReference type="EMBL" id="MCE2596210.1"/>
    </source>
</evidence>
<dbReference type="InterPro" id="IPR018746">
    <property type="entry name" value="DUF2298"/>
</dbReference>
<keyword evidence="1" id="KW-1133">Transmembrane helix</keyword>
<organism evidence="2 3">
    <name type="scientific">Motilimonas cestriensis</name>
    <dbReference type="NCBI Taxonomy" id="2742685"/>
    <lineage>
        <taxon>Bacteria</taxon>
        <taxon>Pseudomonadati</taxon>
        <taxon>Pseudomonadota</taxon>
        <taxon>Gammaproteobacteria</taxon>
        <taxon>Alteromonadales</taxon>
        <taxon>Alteromonadales genera incertae sedis</taxon>
        <taxon>Motilimonas</taxon>
    </lineage>
</organism>
<feature type="transmembrane region" description="Helical" evidence="1">
    <location>
        <begin position="313"/>
        <end position="346"/>
    </location>
</feature>
<feature type="transmembrane region" description="Helical" evidence="1">
    <location>
        <begin position="168"/>
        <end position="187"/>
    </location>
</feature>
<feature type="transmembrane region" description="Helical" evidence="1">
    <location>
        <begin position="483"/>
        <end position="506"/>
    </location>
</feature>
<protein>
    <submittedName>
        <fullName evidence="2">DUF2298 domain-containing protein</fullName>
    </submittedName>
</protein>
<dbReference type="RefSeq" id="WP_233053858.1">
    <property type="nucleotide sequence ID" value="NZ_JAIMJA010000016.1"/>
</dbReference>
<feature type="transmembrane region" description="Helical" evidence="1">
    <location>
        <begin position="35"/>
        <end position="62"/>
    </location>
</feature>
<sequence>MSLIFLAMTLLILCTNLAAVGVVGQRYLGNYAVSKFASTLLFCLILFFIEHYIGLGQLHWLWPLTTLTSVWLLYQQRQRFFQILWKHEVVFVLGLLYGLLWKMAFPDIDGGSEALTDLSFVSNYYSGAQLPPPDNWLPGYTFNFYYGFQHYAAALLGRVLNLSVGHTYNLASAVMMAFMFSLVWSIVSTWCRNKYLKIVLLLAVVAGGTGVSPFVSYLYDYPENQPTYTAQSKLWASVRYIGMYDARMNTEFAKETLGVAPDTNLELPLETIGYLTFQGDYHPPLGSFALLLLALACIFQLERINTRLFQQRILTAILVATGPLMLITNTWVVPLQALLVFGWLIYRQVSGRSLCYKSVLIGGLVPLILSYPFLFEFTSQALSTPIKWVGEGQHVDFKQWLLVLWPLLCLWCLAAFMVRKFPIVAFIMVMSGLFLGLAELVIIDDPMGGVWERFNTSLKWWSWTQVFMLVALGSILFAKPSKWLRWVSLVPILALGSYSITMIEYFDAADKSSFGKLNGHHWLTKLPENRQMLQYLKDAPDGVVLEGLDRMAYTPASAMALFADKPSFTGWPSHQKQWRSNSDFIYQRGRDAQLLFEGKLDNSLDWLAKHKIEYIVYRQSDFDRNKQGWLLIQQQIARDYVWLPFKEYGDLRLGIWQRKEQGSH</sequence>
<keyword evidence="1" id="KW-0472">Membrane</keyword>
<evidence type="ECO:0000256" key="1">
    <source>
        <dbReference type="SAM" id="Phobius"/>
    </source>
</evidence>
<feature type="transmembrane region" description="Helical" evidence="1">
    <location>
        <begin position="83"/>
        <end position="101"/>
    </location>
</feature>
<feature type="transmembrane region" description="Helical" evidence="1">
    <location>
        <begin position="199"/>
        <end position="219"/>
    </location>
</feature>
<dbReference type="EMBL" id="JAIMJA010000016">
    <property type="protein sequence ID" value="MCE2596210.1"/>
    <property type="molecule type" value="Genomic_DNA"/>
</dbReference>
<feature type="transmembrane region" description="Helical" evidence="1">
    <location>
        <begin position="400"/>
        <end position="417"/>
    </location>
</feature>
<evidence type="ECO:0000313" key="3">
    <source>
        <dbReference type="Proteomes" id="UP001201273"/>
    </source>
</evidence>
<dbReference type="Pfam" id="PF10060">
    <property type="entry name" value="DUF2298"/>
    <property type="match status" value="1"/>
</dbReference>